<dbReference type="InterPro" id="IPR036097">
    <property type="entry name" value="HisK_dim/P_sf"/>
</dbReference>
<dbReference type="CDD" id="cd00082">
    <property type="entry name" value="HisKA"/>
    <property type="match status" value="1"/>
</dbReference>
<proteinExistence type="predicted"/>
<evidence type="ECO:0000256" key="8">
    <source>
        <dbReference type="ARBA" id="ARBA00022777"/>
    </source>
</evidence>
<dbReference type="Pfam" id="PF02518">
    <property type="entry name" value="HATPase_c"/>
    <property type="match status" value="1"/>
</dbReference>
<keyword evidence="6 13" id="KW-0812">Transmembrane</keyword>
<evidence type="ECO:0000256" key="4">
    <source>
        <dbReference type="ARBA" id="ARBA00022553"/>
    </source>
</evidence>
<dbReference type="RefSeq" id="WP_302928622.1">
    <property type="nucleotide sequence ID" value="NZ_JAJEPW010000017.1"/>
</dbReference>
<dbReference type="AlphaFoldDB" id="A0AAE3AB66"/>
<dbReference type="GO" id="GO:0016036">
    <property type="term" value="P:cellular response to phosphate starvation"/>
    <property type="evidence" value="ECO:0007669"/>
    <property type="project" value="TreeGrafter"/>
</dbReference>
<dbReference type="GO" id="GO:0004721">
    <property type="term" value="F:phosphoprotein phosphatase activity"/>
    <property type="evidence" value="ECO:0007669"/>
    <property type="project" value="TreeGrafter"/>
</dbReference>
<dbReference type="EC" id="2.7.13.3" evidence="3"/>
<dbReference type="PROSITE" id="PS50109">
    <property type="entry name" value="HIS_KIN"/>
    <property type="match status" value="1"/>
</dbReference>
<dbReference type="InterPro" id="IPR005467">
    <property type="entry name" value="His_kinase_dom"/>
</dbReference>
<keyword evidence="7" id="KW-0547">Nucleotide-binding</keyword>
<evidence type="ECO:0000259" key="14">
    <source>
        <dbReference type="PROSITE" id="PS50109"/>
    </source>
</evidence>
<feature type="domain" description="Histidine kinase" evidence="14">
    <location>
        <begin position="148"/>
        <end position="364"/>
    </location>
</feature>
<keyword evidence="11" id="KW-0902">Two-component regulatory system</keyword>
<dbReference type="FunFam" id="3.30.565.10:FF:000013">
    <property type="entry name" value="Two-component sensor histidine kinase"/>
    <property type="match status" value="1"/>
</dbReference>
<dbReference type="InterPro" id="IPR003661">
    <property type="entry name" value="HisK_dim/P_dom"/>
</dbReference>
<dbReference type="GO" id="GO:0005886">
    <property type="term" value="C:plasma membrane"/>
    <property type="evidence" value="ECO:0007669"/>
    <property type="project" value="TreeGrafter"/>
</dbReference>
<evidence type="ECO:0000256" key="7">
    <source>
        <dbReference type="ARBA" id="ARBA00022741"/>
    </source>
</evidence>
<keyword evidence="9" id="KW-0067">ATP-binding</keyword>
<evidence type="ECO:0000313" key="15">
    <source>
        <dbReference type="EMBL" id="MCC2129347.1"/>
    </source>
</evidence>
<evidence type="ECO:0000256" key="13">
    <source>
        <dbReference type="SAM" id="Phobius"/>
    </source>
</evidence>
<keyword evidence="10 13" id="KW-1133">Transmembrane helix</keyword>
<reference evidence="15" key="1">
    <citation type="submission" date="2021-10" db="EMBL/GenBank/DDBJ databases">
        <title>Anaerobic single-cell dispensing facilitates the cultivation of human gut bacteria.</title>
        <authorList>
            <person name="Afrizal A."/>
        </authorList>
    </citation>
    <scope>NUCLEOTIDE SEQUENCE</scope>
    <source>
        <strain evidence="15">CLA-AA-H272</strain>
    </source>
</reference>
<dbReference type="SUPFAM" id="SSF47384">
    <property type="entry name" value="Homodimeric domain of signal transducing histidine kinase"/>
    <property type="match status" value="1"/>
</dbReference>
<dbReference type="Proteomes" id="UP001199319">
    <property type="component" value="Unassembled WGS sequence"/>
</dbReference>
<dbReference type="SMART" id="SM00388">
    <property type="entry name" value="HisKA"/>
    <property type="match status" value="1"/>
</dbReference>
<keyword evidence="5" id="KW-0808">Transferase</keyword>
<feature type="transmembrane region" description="Helical" evidence="13">
    <location>
        <begin position="62"/>
        <end position="83"/>
    </location>
</feature>
<evidence type="ECO:0000256" key="3">
    <source>
        <dbReference type="ARBA" id="ARBA00012438"/>
    </source>
</evidence>
<feature type="transmembrane region" description="Helical" evidence="13">
    <location>
        <begin position="21"/>
        <end position="47"/>
    </location>
</feature>
<dbReference type="InterPro" id="IPR036890">
    <property type="entry name" value="HATPase_C_sf"/>
</dbReference>
<comment type="subcellular location">
    <subcellularLocation>
        <location evidence="2">Membrane</location>
    </subcellularLocation>
</comment>
<dbReference type="Pfam" id="PF00512">
    <property type="entry name" value="HisKA"/>
    <property type="match status" value="1"/>
</dbReference>
<dbReference type="InterPro" id="IPR050351">
    <property type="entry name" value="BphY/WalK/GraS-like"/>
</dbReference>
<dbReference type="PANTHER" id="PTHR45453">
    <property type="entry name" value="PHOSPHATE REGULON SENSOR PROTEIN PHOR"/>
    <property type="match status" value="1"/>
</dbReference>
<sequence length="368" mass="41483">MSKKGNTRSRRRSLRIWGGYLLVLMAWVVAVMALAFLGFIICASITWQPSPLYDFLNWVRDYIVLVCIVTVLAGWVVISFYFISKPIKQLDVVANAAEQLSRPSEEPIQLPDSLEDISIQLNLAREQALRDARAAREAEQRKNDLIVYLAHDLKTPLTSVIGYLTLLRDEPQISSEIRARYTGIALEKAERLEDLINEFFDITRFNLSRLELERQSVDLTRMLEQVASEFRPIFAESGLSCSLDLPPKLHYSCDPDKLARVFDNLLRNASYYSLPDSTVEIAGRIEAGKIVLTFSNAGKNIPQEKLDRIFEQFFRLDSSRATRTGGAGLGLAIAKEIVELHGGTIRADSTEDRITFTICLPSDHSEAP</sequence>
<accession>A0AAE3AB66</accession>
<comment type="caution">
    <text evidence="15">The sequence shown here is derived from an EMBL/GenBank/DDBJ whole genome shotgun (WGS) entry which is preliminary data.</text>
</comment>
<evidence type="ECO:0000256" key="9">
    <source>
        <dbReference type="ARBA" id="ARBA00022840"/>
    </source>
</evidence>
<gene>
    <name evidence="15" type="ORF">LKD37_07440</name>
</gene>
<protein>
    <recommendedName>
        <fullName evidence="3">histidine kinase</fullName>
        <ecNumber evidence="3">2.7.13.3</ecNumber>
    </recommendedName>
</protein>
<evidence type="ECO:0000256" key="1">
    <source>
        <dbReference type="ARBA" id="ARBA00000085"/>
    </source>
</evidence>
<dbReference type="InterPro" id="IPR003594">
    <property type="entry name" value="HATPase_dom"/>
</dbReference>
<keyword evidence="12 13" id="KW-0472">Membrane</keyword>
<evidence type="ECO:0000256" key="2">
    <source>
        <dbReference type="ARBA" id="ARBA00004370"/>
    </source>
</evidence>
<evidence type="ECO:0000256" key="12">
    <source>
        <dbReference type="ARBA" id="ARBA00023136"/>
    </source>
</evidence>
<keyword evidence="4" id="KW-0597">Phosphoprotein</keyword>
<keyword evidence="16" id="KW-1185">Reference proteome</keyword>
<keyword evidence="8 15" id="KW-0418">Kinase</keyword>
<dbReference type="Gene3D" id="1.10.287.130">
    <property type="match status" value="1"/>
</dbReference>
<name>A0AAE3AB66_9FIRM</name>
<dbReference type="SMART" id="SM00387">
    <property type="entry name" value="HATPase_c"/>
    <property type="match status" value="1"/>
</dbReference>
<dbReference type="GO" id="GO:0005524">
    <property type="term" value="F:ATP binding"/>
    <property type="evidence" value="ECO:0007669"/>
    <property type="project" value="UniProtKB-KW"/>
</dbReference>
<dbReference type="SUPFAM" id="SSF55874">
    <property type="entry name" value="ATPase domain of HSP90 chaperone/DNA topoisomerase II/histidine kinase"/>
    <property type="match status" value="1"/>
</dbReference>
<evidence type="ECO:0000256" key="10">
    <source>
        <dbReference type="ARBA" id="ARBA00022989"/>
    </source>
</evidence>
<comment type="catalytic activity">
    <reaction evidence="1">
        <text>ATP + protein L-histidine = ADP + protein N-phospho-L-histidine.</text>
        <dbReference type="EC" id="2.7.13.3"/>
    </reaction>
</comment>
<evidence type="ECO:0000256" key="6">
    <source>
        <dbReference type="ARBA" id="ARBA00022692"/>
    </source>
</evidence>
<evidence type="ECO:0000256" key="11">
    <source>
        <dbReference type="ARBA" id="ARBA00023012"/>
    </source>
</evidence>
<dbReference type="EMBL" id="JAJEPW010000017">
    <property type="protein sequence ID" value="MCC2129347.1"/>
    <property type="molecule type" value="Genomic_DNA"/>
</dbReference>
<evidence type="ECO:0000256" key="5">
    <source>
        <dbReference type="ARBA" id="ARBA00022679"/>
    </source>
</evidence>
<dbReference type="PANTHER" id="PTHR45453:SF1">
    <property type="entry name" value="PHOSPHATE REGULON SENSOR PROTEIN PHOR"/>
    <property type="match status" value="1"/>
</dbReference>
<dbReference type="Gene3D" id="3.30.565.10">
    <property type="entry name" value="Histidine kinase-like ATPase, C-terminal domain"/>
    <property type="match status" value="1"/>
</dbReference>
<dbReference type="InterPro" id="IPR004358">
    <property type="entry name" value="Sig_transdc_His_kin-like_C"/>
</dbReference>
<organism evidence="15 16">
    <name type="scientific">Brotocaccenecus cirricatena</name>
    <dbReference type="NCBI Taxonomy" id="3064195"/>
    <lineage>
        <taxon>Bacteria</taxon>
        <taxon>Bacillati</taxon>
        <taxon>Bacillota</taxon>
        <taxon>Clostridia</taxon>
        <taxon>Eubacteriales</taxon>
        <taxon>Oscillospiraceae</taxon>
        <taxon>Brotocaccenecus</taxon>
    </lineage>
</organism>
<dbReference type="PRINTS" id="PR00344">
    <property type="entry name" value="BCTRLSENSOR"/>
</dbReference>
<evidence type="ECO:0000313" key="16">
    <source>
        <dbReference type="Proteomes" id="UP001199319"/>
    </source>
</evidence>
<dbReference type="GO" id="GO:0000155">
    <property type="term" value="F:phosphorelay sensor kinase activity"/>
    <property type="evidence" value="ECO:0007669"/>
    <property type="project" value="InterPro"/>
</dbReference>